<dbReference type="AlphaFoldDB" id="A0AA40K8F9"/>
<dbReference type="EMBL" id="JAUKUD010000003">
    <property type="protein sequence ID" value="KAK0749670.1"/>
    <property type="molecule type" value="Genomic_DNA"/>
</dbReference>
<evidence type="ECO:0000256" key="4">
    <source>
        <dbReference type="ARBA" id="ARBA00023136"/>
    </source>
</evidence>
<feature type="domain" description="Rhodopsin" evidence="7">
    <location>
        <begin position="36"/>
        <end position="270"/>
    </location>
</feature>
<keyword evidence="2 6" id="KW-0812">Transmembrane</keyword>
<dbReference type="InterPro" id="IPR052337">
    <property type="entry name" value="SAT4-like"/>
</dbReference>
<evidence type="ECO:0000256" key="2">
    <source>
        <dbReference type="ARBA" id="ARBA00022692"/>
    </source>
</evidence>
<evidence type="ECO:0000256" key="1">
    <source>
        <dbReference type="ARBA" id="ARBA00004141"/>
    </source>
</evidence>
<dbReference type="Pfam" id="PF20684">
    <property type="entry name" value="Fung_rhodopsin"/>
    <property type="match status" value="1"/>
</dbReference>
<dbReference type="Proteomes" id="UP001172155">
    <property type="component" value="Unassembled WGS sequence"/>
</dbReference>
<evidence type="ECO:0000313" key="8">
    <source>
        <dbReference type="EMBL" id="KAK0749670.1"/>
    </source>
</evidence>
<proteinExistence type="inferred from homology"/>
<comment type="similarity">
    <text evidence="5">Belongs to the SAT4 family.</text>
</comment>
<sequence length="284" mass="31710">MTLYTPPPPLRAFSDDKPTLLVSWWITALCSVVIALRLAGRYVRVEKLFFEDKLAGVFLIPLILRAAVVHVVLLYGTNNVLIPPLLELSQDQLRRRSIGSGLVLLSRILHPACTWTLKLVSLEFFSRLVSSRRWRLILWSMRLALLVTFLAIIVATLAECRPFSTYWTVLPTPPAQCRQGYAQLLTVSISSAVTDLLLILFPVPIIASTTLKLSRKVMLMLLFCLGVFNIIVGVYRVPRILAEGGYQGTRTTWASVEIVVAVFVANALALGSFVRDTGAKKKRF</sequence>
<dbReference type="GO" id="GO:0016020">
    <property type="term" value="C:membrane"/>
    <property type="evidence" value="ECO:0007669"/>
    <property type="project" value="UniProtKB-SubCell"/>
</dbReference>
<gene>
    <name evidence="8" type="ORF">B0T18DRAFT_293354</name>
</gene>
<comment type="subcellular location">
    <subcellularLocation>
        <location evidence="1">Membrane</location>
        <topology evidence="1">Multi-pass membrane protein</topology>
    </subcellularLocation>
</comment>
<organism evidence="8 9">
    <name type="scientific">Schizothecium vesticola</name>
    <dbReference type="NCBI Taxonomy" id="314040"/>
    <lineage>
        <taxon>Eukaryota</taxon>
        <taxon>Fungi</taxon>
        <taxon>Dikarya</taxon>
        <taxon>Ascomycota</taxon>
        <taxon>Pezizomycotina</taxon>
        <taxon>Sordariomycetes</taxon>
        <taxon>Sordariomycetidae</taxon>
        <taxon>Sordariales</taxon>
        <taxon>Schizotheciaceae</taxon>
        <taxon>Schizothecium</taxon>
    </lineage>
</organism>
<protein>
    <recommendedName>
        <fullName evidence="7">Rhodopsin domain-containing protein</fullName>
    </recommendedName>
</protein>
<evidence type="ECO:0000259" key="7">
    <source>
        <dbReference type="Pfam" id="PF20684"/>
    </source>
</evidence>
<feature type="transmembrane region" description="Helical" evidence="6">
    <location>
        <begin position="137"/>
        <end position="158"/>
    </location>
</feature>
<evidence type="ECO:0000256" key="6">
    <source>
        <dbReference type="SAM" id="Phobius"/>
    </source>
</evidence>
<name>A0AA40K8F9_9PEZI</name>
<feature type="transmembrane region" description="Helical" evidence="6">
    <location>
        <begin position="55"/>
        <end position="77"/>
    </location>
</feature>
<evidence type="ECO:0000256" key="5">
    <source>
        <dbReference type="ARBA" id="ARBA00038359"/>
    </source>
</evidence>
<accession>A0AA40K8F9</accession>
<feature type="transmembrane region" description="Helical" evidence="6">
    <location>
        <begin position="255"/>
        <end position="274"/>
    </location>
</feature>
<comment type="caution">
    <text evidence="8">The sequence shown here is derived from an EMBL/GenBank/DDBJ whole genome shotgun (WGS) entry which is preliminary data.</text>
</comment>
<dbReference type="PANTHER" id="PTHR33048">
    <property type="entry name" value="PTH11-LIKE INTEGRAL MEMBRANE PROTEIN (AFU_ORTHOLOGUE AFUA_5G11245)"/>
    <property type="match status" value="1"/>
</dbReference>
<feature type="transmembrane region" description="Helical" evidence="6">
    <location>
        <begin position="181"/>
        <end position="205"/>
    </location>
</feature>
<dbReference type="PANTHER" id="PTHR33048:SF19">
    <property type="entry name" value="MEMBRANE PROTEIN PTH11-LIKE, PUTATIVE (AFU_ORTHOLOGUE AFUA_1G14080)-RELATED"/>
    <property type="match status" value="1"/>
</dbReference>
<feature type="transmembrane region" description="Helical" evidence="6">
    <location>
        <begin position="20"/>
        <end position="43"/>
    </location>
</feature>
<feature type="non-terminal residue" evidence="8">
    <location>
        <position position="1"/>
    </location>
</feature>
<keyword evidence="4 6" id="KW-0472">Membrane</keyword>
<dbReference type="InterPro" id="IPR049326">
    <property type="entry name" value="Rhodopsin_dom_fungi"/>
</dbReference>
<reference evidence="8" key="1">
    <citation type="submission" date="2023-06" db="EMBL/GenBank/DDBJ databases">
        <title>Genome-scale phylogeny and comparative genomics of the fungal order Sordariales.</title>
        <authorList>
            <consortium name="Lawrence Berkeley National Laboratory"/>
            <person name="Hensen N."/>
            <person name="Bonometti L."/>
            <person name="Westerberg I."/>
            <person name="Brannstrom I.O."/>
            <person name="Guillou S."/>
            <person name="Cros-Aarteil S."/>
            <person name="Calhoun S."/>
            <person name="Haridas S."/>
            <person name="Kuo A."/>
            <person name="Mondo S."/>
            <person name="Pangilinan J."/>
            <person name="Riley R."/>
            <person name="LaButti K."/>
            <person name="Andreopoulos B."/>
            <person name="Lipzen A."/>
            <person name="Chen C."/>
            <person name="Yanf M."/>
            <person name="Daum C."/>
            <person name="Ng V."/>
            <person name="Clum A."/>
            <person name="Steindorff A."/>
            <person name="Ohm R."/>
            <person name="Martin F."/>
            <person name="Silar P."/>
            <person name="Natvig D."/>
            <person name="Lalanne C."/>
            <person name="Gautier V."/>
            <person name="Ament-velasquez S.L."/>
            <person name="Kruys A."/>
            <person name="Hutchinson M.I."/>
            <person name="Powell A.J."/>
            <person name="Barry K."/>
            <person name="Miller A.N."/>
            <person name="Grigoriev I.V."/>
            <person name="Debuchy R."/>
            <person name="Gladieux P."/>
            <person name="Thoren M.H."/>
            <person name="Johannesson H."/>
        </authorList>
    </citation>
    <scope>NUCLEOTIDE SEQUENCE</scope>
    <source>
        <strain evidence="8">SMH3187-1</strain>
    </source>
</reference>
<feature type="transmembrane region" description="Helical" evidence="6">
    <location>
        <begin position="217"/>
        <end position="235"/>
    </location>
</feature>
<evidence type="ECO:0000256" key="3">
    <source>
        <dbReference type="ARBA" id="ARBA00022989"/>
    </source>
</evidence>
<evidence type="ECO:0000313" key="9">
    <source>
        <dbReference type="Proteomes" id="UP001172155"/>
    </source>
</evidence>
<keyword evidence="9" id="KW-1185">Reference proteome</keyword>
<keyword evidence="3 6" id="KW-1133">Transmembrane helix</keyword>